<reference evidence="1 2" key="1">
    <citation type="journal article" date="2012" name="Antonie Van Leeuwenhoek">
        <title>Shewanella litorisediminis sp. nov., a gammaproteobacterium isolated from a tidal flat sediment.</title>
        <authorList>
            <person name="Lee M.H."/>
            <person name="Yoon J.H."/>
        </authorList>
    </citation>
    <scope>NUCLEOTIDE SEQUENCE [LARGE SCALE GENOMIC DNA]</scope>
    <source>
        <strain evidence="1 2">SMK1-12</strain>
    </source>
</reference>
<dbReference type="EMBL" id="CP069213">
    <property type="protein sequence ID" value="QRH02126.1"/>
    <property type="molecule type" value="Genomic_DNA"/>
</dbReference>
<sequence length="170" mass="19821">MLNHWVKCFEYEDWQHFIRQINGHHPEKIDCAIVCNNNFEIFASKLSVVLKKYHITQIKWALTASLLDDFQVNSELIKKVLMRSAHELTETELSEMLNKKLIYVEKQNSDELNNSSIVKYFPTELGLYSAALQREKDIGRKLTEIELVEFGLSGSLCKLKSIINNTVIMW</sequence>
<gene>
    <name evidence="1" type="ORF">JQC75_01455</name>
</gene>
<evidence type="ECO:0000313" key="2">
    <source>
        <dbReference type="Proteomes" id="UP000596252"/>
    </source>
</evidence>
<keyword evidence="2" id="KW-1185">Reference proteome</keyword>
<dbReference type="RefSeq" id="WP_203325753.1">
    <property type="nucleotide sequence ID" value="NZ_CP069213.1"/>
</dbReference>
<dbReference type="Proteomes" id="UP000596252">
    <property type="component" value="Chromosome"/>
</dbReference>
<name>A0ABX7G438_9GAMM</name>
<accession>A0ABX7G438</accession>
<protein>
    <submittedName>
        <fullName evidence="1">Uncharacterized protein</fullName>
    </submittedName>
</protein>
<evidence type="ECO:0000313" key="1">
    <source>
        <dbReference type="EMBL" id="QRH02126.1"/>
    </source>
</evidence>
<proteinExistence type="predicted"/>
<organism evidence="1 2">
    <name type="scientific">Shewanella litorisediminis</name>
    <dbReference type="NCBI Taxonomy" id="1173586"/>
    <lineage>
        <taxon>Bacteria</taxon>
        <taxon>Pseudomonadati</taxon>
        <taxon>Pseudomonadota</taxon>
        <taxon>Gammaproteobacteria</taxon>
        <taxon>Alteromonadales</taxon>
        <taxon>Shewanellaceae</taxon>
        <taxon>Shewanella</taxon>
    </lineage>
</organism>